<name>A0A1H3RAR6_9BACT</name>
<dbReference type="Proteomes" id="UP000199663">
    <property type="component" value="Unassembled WGS sequence"/>
</dbReference>
<organism evidence="1 2">
    <name type="scientific">Rhodonellum ikkaensis</name>
    <dbReference type="NCBI Taxonomy" id="336829"/>
    <lineage>
        <taxon>Bacteria</taxon>
        <taxon>Pseudomonadati</taxon>
        <taxon>Bacteroidota</taxon>
        <taxon>Cytophagia</taxon>
        <taxon>Cytophagales</taxon>
        <taxon>Cytophagaceae</taxon>
        <taxon>Rhodonellum</taxon>
    </lineage>
</organism>
<protein>
    <submittedName>
        <fullName evidence="1">Uncharacterized protein</fullName>
    </submittedName>
</protein>
<gene>
    <name evidence="1" type="ORF">SAMN05444412_10816</name>
</gene>
<comment type="caution">
    <text evidence="1">The sequence shown here is derived from an EMBL/GenBank/DDBJ whole genome shotgun (WGS) entry which is preliminary data.</text>
</comment>
<evidence type="ECO:0000313" key="1">
    <source>
        <dbReference type="EMBL" id="SDZ22922.1"/>
    </source>
</evidence>
<dbReference type="EMBL" id="FNQC01000008">
    <property type="protein sequence ID" value="SDZ22922.1"/>
    <property type="molecule type" value="Genomic_DNA"/>
</dbReference>
<sequence>MQISGLILTLFPRGFKKPQITGLEWDDLKDLEKGLSIDLKRDYFDILVGISDKGSKGYYTIVL</sequence>
<keyword evidence="2" id="KW-1185">Reference proteome</keyword>
<evidence type="ECO:0000313" key="2">
    <source>
        <dbReference type="Proteomes" id="UP000199663"/>
    </source>
</evidence>
<proteinExistence type="predicted"/>
<accession>A0A1H3RAR6</accession>
<reference evidence="1 2" key="1">
    <citation type="submission" date="2016-10" db="EMBL/GenBank/DDBJ databases">
        <authorList>
            <person name="Varghese N."/>
            <person name="Submissions S."/>
        </authorList>
    </citation>
    <scope>NUCLEOTIDE SEQUENCE [LARGE SCALE GENOMIC DNA]</scope>
    <source>
        <strain evidence="1 2">DSM 17997</strain>
    </source>
</reference>